<gene>
    <name evidence="1" type="ORF">BDW59DRAFT_159939</name>
</gene>
<evidence type="ECO:0000313" key="2">
    <source>
        <dbReference type="Proteomes" id="UP001610335"/>
    </source>
</evidence>
<proteinExistence type="predicted"/>
<keyword evidence="2" id="KW-1185">Reference proteome</keyword>
<dbReference type="EMBL" id="JBFXLS010000022">
    <property type="protein sequence ID" value="KAL2827981.1"/>
    <property type="molecule type" value="Genomic_DNA"/>
</dbReference>
<dbReference type="PANTHER" id="PTHR38846:SF1">
    <property type="entry name" value="C3H1-TYPE DOMAIN-CONTAINING PROTEIN"/>
    <property type="match status" value="1"/>
</dbReference>
<accession>A0ABR4IJR3</accession>
<name>A0ABR4IJR3_9EURO</name>
<dbReference type="PANTHER" id="PTHR38846">
    <property type="entry name" value="C3H1-TYPE DOMAIN-CONTAINING PROTEIN"/>
    <property type="match status" value="1"/>
</dbReference>
<comment type="caution">
    <text evidence="1">The sequence shown here is derived from an EMBL/GenBank/DDBJ whole genome shotgun (WGS) entry which is preliminary data.</text>
</comment>
<dbReference type="Proteomes" id="UP001610335">
    <property type="component" value="Unassembled WGS sequence"/>
</dbReference>
<reference evidence="1 2" key="1">
    <citation type="submission" date="2024-07" db="EMBL/GenBank/DDBJ databases">
        <title>Section-level genome sequencing and comparative genomics of Aspergillus sections Usti and Cavernicolus.</title>
        <authorList>
            <consortium name="Lawrence Berkeley National Laboratory"/>
            <person name="Nybo J.L."/>
            <person name="Vesth T.C."/>
            <person name="Theobald S."/>
            <person name="Frisvad J.C."/>
            <person name="Larsen T.O."/>
            <person name="Kjaerboelling I."/>
            <person name="Rothschild-Mancinelli K."/>
            <person name="Lyhne E.K."/>
            <person name="Kogle M.E."/>
            <person name="Barry K."/>
            <person name="Clum A."/>
            <person name="Na H."/>
            <person name="Ledsgaard L."/>
            <person name="Lin J."/>
            <person name="Lipzen A."/>
            <person name="Kuo A."/>
            <person name="Riley R."/>
            <person name="Mondo S."/>
            <person name="LaButti K."/>
            <person name="Haridas S."/>
            <person name="Pangalinan J."/>
            <person name="Salamov A.A."/>
            <person name="Simmons B.A."/>
            <person name="Magnuson J.K."/>
            <person name="Chen J."/>
            <person name="Drula E."/>
            <person name="Henrissat B."/>
            <person name="Wiebenga A."/>
            <person name="Lubbers R.J."/>
            <person name="Gomes A.C."/>
            <person name="Makela M.R."/>
            <person name="Stajich J."/>
            <person name="Grigoriev I.V."/>
            <person name="Mortensen U.H."/>
            <person name="De vries R.P."/>
            <person name="Baker S.E."/>
            <person name="Andersen M.R."/>
        </authorList>
    </citation>
    <scope>NUCLEOTIDE SEQUENCE [LARGE SCALE GENOMIC DNA]</scope>
    <source>
        <strain evidence="1 2">CBS 600.67</strain>
    </source>
</reference>
<protein>
    <recommendedName>
        <fullName evidence="3">Isoprenoid synthase domain-containing protein</fullName>
    </recommendedName>
</protein>
<sequence>MAHYRGTPPVHTDDQIDAFFSHYPDFTYQRDQPIYSELHHMYDTFNWRRENPEREEAWKKFRVAVIETFNSIFGSDAEDLASWQRICRSLGITPIPQGLSEARKAVVQTHVNLVDLLESVRNGSPVETFSTLEELRKYTVNEGRYFPKEEAYEGGLLRYLLREILNDQTVFSVFIAASDHEANDYQK</sequence>
<evidence type="ECO:0008006" key="3">
    <source>
        <dbReference type="Google" id="ProtNLM"/>
    </source>
</evidence>
<organism evidence="1 2">
    <name type="scientific">Aspergillus cavernicola</name>
    <dbReference type="NCBI Taxonomy" id="176166"/>
    <lineage>
        <taxon>Eukaryota</taxon>
        <taxon>Fungi</taxon>
        <taxon>Dikarya</taxon>
        <taxon>Ascomycota</taxon>
        <taxon>Pezizomycotina</taxon>
        <taxon>Eurotiomycetes</taxon>
        <taxon>Eurotiomycetidae</taxon>
        <taxon>Eurotiales</taxon>
        <taxon>Aspergillaceae</taxon>
        <taxon>Aspergillus</taxon>
        <taxon>Aspergillus subgen. Nidulantes</taxon>
    </lineage>
</organism>
<evidence type="ECO:0000313" key="1">
    <source>
        <dbReference type="EMBL" id="KAL2827981.1"/>
    </source>
</evidence>